<keyword evidence="1" id="KW-0732">Signal</keyword>
<protein>
    <submittedName>
        <fullName evidence="2">Uncharacterized protein</fullName>
    </submittedName>
</protein>
<reference evidence="3" key="1">
    <citation type="submission" date="2016-10" db="EMBL/GenBank/DDBJ databases">
        <authorList>
            <person name="Varghese N."/>
            <person name="Submissions S."/>
        </authorList>
    </citation>
    <scope>NUCLEOTIDE SEQUENCE [LARGE SCALE GENOMIC DNA]</scope>
    <source>
        <strain evidence="3">DSM 16858</strain>
    </source>
</reference>
<dbReference type="Proteomes" id="UP000199181">
    <property type="component" value="Unassembled WGS sequence"/>
</dbReference>
<evidence type="ECO:0000313" key="3">
    <source>
        <dbReference type="Proteomes" id="UP000199181"/>
    </source>
</evidence>
<keyword evidence="3" id="KW-1185">Reference proteome</keyword>
<evidence type="ECO:0000313" key="2">
    <source>
        <dbReference type="EMBL" id="SES86042.1"/>
    </source>
</evidence>
<feature type="signal peptide" evidence="1">
    <location>
        <begin position="1"/>
        <end position="24"/>
    </location>
</feature>
<accession>A0A1H9ZW85</accession>
<proteinExistence type="predicted"/>
<sequence length="332" mass="36124">MPLMRACASLLGILLLLGAPSARAQEDWFASLYTPAGIELRADTRVFSLYALLNRTGYDTGTPRREHPVPAWRYTPARARVREALSGADPSVAQRAQAFFDAHPVPLERYLAVTVRMQDEEAPAEPRELAGLEVLLDRVEAHWPVSALRAETFADHRAAMRAYLPLLDEPWRRTHQLLHLPEGQPALRVVVNLLDAEGQAHGFRTGQGAVVVVGPSPTPALERVMWEYARALMPPRIAEQAQARWAAGPALLREAQALGAKETTVGAYATALLSRALALAALGAPPSAYDNAGREGYFGLQALAGSFDNPRPVDGWALEGLARVGSERPSRK</sequence>
<feature type="chain" id="PRO_5011594391" evidence="1">
    <location>
        <begin position="25"/>
        <end position="332"/>
    </location>
</feature>
<evidence type="ECO:0000256" key="1">
    <source>
        <dbReference type="SAM" id="SignalP"/>
    </source>
</evidence>
<dbReference type="AlphaFoldDB" id="A0A1H9ZW85"/>
<organism evidence="2 3">
    <name type="scientific">Stigmatella erecta</name>
    <dbReference type="NCBI Taxonomy" id="83460"/>
    <lineage>
        <taxon>Bacteria</taxon>
        <taxon>Pseudomonadati</taxon>
        <taxon>Myxococcota</taxon>
        <taxon>Myxococcia</taxon>
        <taxon>Myxococcales</taxon>
        <taxon>Cystobacterineae</taxon>
        <taxon>Archangiaceae</taxon>
        <taxon>Stigmatella</taxon>
    </lineage>
</organism>
<gene>
    <name evidence="2" type="ORF">SAMN05443639_101457</name>
</gene>
<dbReference type="EMBL" id="FOIJ01000001">
    <property type="protein sequence ID" value="SES86042.1"/>
    <property type="molecule type" value="Genomic_DNA"/>
</dbReference>
<name>A0A1H9ZW85_9BACT</name>